<comment type="catalytic activity">
    <reaction evidence="1">
        <text>an N-(ADP-alpha-D-ribosyl)-thymidine in DNA + H2O = a thymidine in DNA + ADP-D-ribose</text>
        <dbReference type="Rhea" id="RHEA:71655"/>
        <dbReference type="Rhea" id="RHEA-COMP:13556"/>
        <dbReference type="Rhea" id="RHEA-COMP:18051"/>
        <dbReference type="ChEBI" id="CHEBI:15377"/>
        <dbReference type="ChEBI" id="CHEBI:57967"/>
        <dbReference type="ChEBI" id="CHEBI:137386"/>
        <dbReference type="ChEBI" id="CHEBI:191199"/>
    </reaction>
    <physiologicalReaction direction="left-to-right" evidence="1">
        <dbReference type="Rhea" id="RHEA:71656"/>
    </physiologicalReaction>
</comment>
<name>A0A2S3W9C0_PSEPU</name>
<dbReference type="InterPro" id="IPR050892">
    <property type="entry name" value="ADP-ribose_metab_enzymes"/>
</dbReference>
<dbReference type="Proteomes" id="UP000237194">
    <property type="component" value="Unassembled WGS sequence"/>
</dbReference>
<dbReference type="EMBL" id="MIND01000018">
    <property type="protein sequence ID" value="POF87248.1"/>
    <property type="molecule type" value="Genomic_DNA"/>
</dbReference>
<evidence type="ECO:0000259" key="2">
    <source>
        <dbReference type="PROSITE" id="PS51154"/>
    </source>
</evidence>
<dbReference type="Gene3D" id="3.40.220.10">
    <property type="entry name" value="Leucine Aminopeptidase, subunit E, domain 1"/>
    <property type="match status" value="1"/>
</dbReference>
<dbReference type="InterPro" id="IPR043472">
    <property type="entry name" value="Macro_dom-like"/>
</dbReference>
<feature type="domain" description="Macro" evidence="2">
    <location>
        <begin position="1"/>
        <end position="154"/>
    </location>
</feature>
<dbReference type="SUPFAM" id="SSF52949">
    <property type="entry name" value="Macro domain-like"/>
    <property type="match status" value="1"/>
</dbReference>
<accession>A0A2S3W9C0</accession>
<dbReference type="CDD" id="cd02901">
    <property type="entry name" value="Macro_Poa1p-like"/>
    <property type="match status" value="1"/>
</dbReference>
<dbReference type="InterPro" id="IPR002589">
    <property type="entry name" value="Macro_dom"/>
</dbReference>
<reference evidence="3 4" key="1">
    <citation type="submission" date="2016-08" db="EMBL/GenBank/DDBJ databases">
        <authorList>
            <person name="Seilhamer J.J."/>
        </authorList>
    </citation>
    <scope>NUCLEOTIDE SEQUENCE [LARGE SCALE GENOMIC DNA]</scope>
    <source>
        <strain evidence="3 4">KT-27</strain>
    </source>
</reference>
<dbReference type="PANTHER" id="PTHR12521:SF0">
    <property type="entry name" value="ADP-RIBOSE GLYCOHYDROLASE OARD1"/>
    <property type="match status" value="1"/>
</dbReference>
<protein>
    <submittedName>
        <fullName evidence="3">Appr-1-p processing protein</fullName>
    </submittedName>
</protein>
<comment type="caution">
    <text evidence="3">The sequence shown here is derived from an EMBL/GenBank/DDBJ whole genome shotgun (WGS) entry which is preliminary data.</text>
</comment>
<proteinExistence type="predicted"/>
<dbReference type="SMART" id="SM00506">
    <property type="entry name" value="A1pp"/>
    <property type="match status" value="1"/>
</dbReference>
<sequence length="364" mass="40656">MISFTQGNLLEAKSEALVNTVNTVGVMGKGIALMFKERFAQNYRLYAAACKAKEVRTGKMFVTEVAELDGPRWIVNFPTKQHWRSPSKITWITEGLIDLRNFIIDKGVRSIAVPPLGAGNGGLPWPEVKEQIETVLSGLDAEIIVFEPTGQYQNVAKRGGVEALTPARALIAELIRRYWVLGMECSLIEVQKLAWFLERSISRMSLDNPLDLKFKAHIYGPYANRLQHLLNNLDGSYLHCAKRLSDAEPLDVIWFDEGRKTFVQAYLNSEAKDYLPALEFTADLIDGFESPYGMELLATVDWLLTCDGVEPTVQGVREGLQAWNGGKESAARKGRIFDDESLQIALLRLTSKSMDISGPISNRT</sequence>
<gene>
    <name evidence="3" type="ORF">BGP80_04450</name>
</gene>
<organism evidence="3 4">
    <name type="scientific">Pseudomonas putida</name>
    <name type="common">Arthrobacter siderocapsulatus</name>
    <dbReference type="NCBI Taxonomy" id="303"/>
    <lineage>
        <taxon>Bacteria</taxon>
        <taxon>Pseudomonadati</taxon>
        <taxon>Pseudomonadota</taxon>
        <taxon>Gammaproteobacteria</taxon>
        <taxon>Pseudomonadales</taxon>
        <taxon>Pseudomonadaceae</taxon>
        <taxon>Pseudomonas</taxon>
    </lineage>
</organism>
<evidence type="ECO:0000313" key="3">
    <source>
        <dbReference type="EMBL" id="POF87248.1"/>
    </source>
</evidence>
<evidence type="ECO:0000256" key="1">
    <source>
        <dbReference type="ARBA" id="ARBA00035885"/>
    </source>
</evidence>
<dbReference type="Pfam" id="PF01661">
    <property type="entry name" value="Macro"/>
    <property type="match status" value="1"/>
</dbReference>
<dbReference type="GO" id="GO:0140291">
    <property type="term" value="P:peptidyl-glutamate ADP-deribosylation"/>
    <property type="evidence" value="ECO:0007669"/>
    <property type="project" value="TreeGrafter"/>
</dbReference>
<evidence type="ECO:0000313" key="4">
    <source>
        <dbReference type="Proteomes" id="UP000237194"/>
    </source>
</evidence>
<reference evidence="3 4" key="2">
    <citation type="submission" date="2018-03" db="EMBL/GenBank/DDBJ databases">
        <title>Draft genome of Pseudomonas putida strain KT-27.</title>
        <authorList>
            <person name="Yoshizawa S."/>
            <person name="Khan N.H."/>
            <person name="Nishimura M."/>
            <person name="Chiura H.X."/>
            <person name="Ogura Y."/>
            <person name="Hayashi T."/>
            <person name="Kogure K."/>
        </authorList>
    </citation>
    <scope>NUCLEOTIDE SEQUENCE [LARGE SCALE GENOMIC DNA]</scope>
    <source>
        <strain evidence="3 4">KT-27</strain>
    </source>
</reference>
<dbReference type="AlphaFoldDB" id="A0A2S3W9C0"/>
<dbReference type="PANTHER" id="PTHR12521">
    <property type="entry name" value="PROTEIN C6ORF130"/>
    <property type="match status" value="1"/>
</dbReference>
<dbReference type="PROSITE" id="PS51154">
    <property type="entry name" value="MACRO"/>
    <property type="match status" value="1"/>
</dbReference>
<dbReference type="RefSeq" id="WP_103435661.1">
    <property type="nucleotide sequence ID" value="NZ_MIND01000018.1"/>
</dbReference>